<dbReference type="RefSeq" id="WP_285190598.1">
    <property type="nucleotide sequence ID" value="NZ_CP126981.1"/>
</dbReference>
<reference evidence="3 4" key="1">
    <citation type="journal article" date="2023" name="Microbiol. Resour. Announc.">
        <title>Complete Genome Sequence of Mycobacterium wuenschmanii, a novel Nontuberculous Mycobacterium Isolated from a captive population of Amazon Milk Frogs.</title>
        <authorList>
            <person name="Hicks J."/>
            <person name="Zeineldin M."/>
            <person name="Ward H."/>
            <person name="Wuenschmann A."/>
            <person name="Camp P."/>
            <person name="Farrell D."/>
            <person name="Lehman K."/>
            <person name="Thacker T."/>
            <person name="Cuthbert E."/>
        </authorList>
    </citation>
    <scope>NUCLEOTIDE SEQUENCE [LARGE SCALE GENOMIC DNA]</scope>
    <source>
        <strain evidence="3 4">Wuenschmanii</strain>
    </source>
</reference>
<evidence type="ECO:0000313" key="3">
    <source>
        <dbReference type="EMBL" id="WIM89856.1"/>
    </source>
</evidence>
<dbReference type="InterPro" id="IPR013228">
    <property type="entry name" value="PE-PPE_C"/>
</dbReference>
<dbReference type="Proteomes" id="UP001236585">
    <property type="component" value="Chromosome"/>
</dbReference>
<gene>
    <name evidence="3" type="ORF">PT015_10755</name>
</gene>
<dbReference type="Pfam" id="PF08237">
    <property type="entry name" value="PE-PPE"/>
    <property type="match status" value="1"/>
</dbReference>
<proteinExistence type="predicted"/>
<sequence>MKRRGLRWLGAGLLATTGAGLLEASSLVNPALSAADDTALLMGYAATPNPLPSYVTDIMRLFVNPNPPLFDGQPTYPGYTPEVQPVELGANYQLVLTEGVSQLDQGIRDHLMSPDDHVVVFGYSESSSIATQEMINLGQLPVGERPGDDQLSFILFENLNNPNGGFLERFPELAGIPFPATPADTPYDTAIYSIEYSGSSDFPQYPLNLLATANAMAGFLNLHTAFLPGWPTTFDPSSIAGAVELPTSVDDLNTDYFLIPTQNLPILDLLRAVPFIGKPSADLIQPAMRVLIDLGYDRSGPADLVTPADWTSMPDIDWAEVSAQMQLGWQQGMVAAMVDLGLRPQSDLPDMYPYLPDIPGLIGSTTPDAATASAVDFGDASWAAFLGDVSTWATNGLTSLFGADAVADFAALFSPDLLSSPLDFLGI</sequence>
<name>A0ABY8W472_9MYCO</name>
<keyword evidence="1" id="KW-0732">Signal</keyword>
<dbReference type="EMBL" id="CP126981">
    <property type="protein sequence ID" value="WIM89856.1"/>
    <property type="molecule type" value="Genomic_DNA"/>
</dbReference>
<evidence type="ECO:0000256" key="1">
    <source>
        <dbReference type="SAM" id="SignalP"/>
    </source>
</evidence>
<feature type="domain" description="PE-PPE" evidence="2">
    <location>
        <begin position="95"/>
        <end position="297"/>
    </location>
</feature>
<feature type="signal peptide" evidence="1">
    <location>
        <begin position="1"/>
        <end position="24"/>
    </location>
</feature>
<evidence type="ECO:0000259" key="2">
    <source>
        <dbReference type="Pfam" id="PF08237"/>
    </source>
</evidence>
<organism evidence="3 4">
    <name type="scientific">Candidatus Mycobacterium wuenschmannii</name>
    <dbReference type="NCBI Taxonomy" id="3027808"/>
    <lineage>
        <taxon>Bacteria</taxon>
        <taxon>Bacillati</taxon>
        <taxon>Actinomycetota</taxon>
        <taxon>Actinomycetes</taxon>
        <taxon>Mycobacteriales</taxon>
        <taxon>Mycobacteriaceae</taxon>
        <taxon>Mycobacterium</taxon>
    </lineage>
</organism>
<protein>
    <submittedName>
        <fullName evidence="3">PE-PPE domain-containing protein</fullName>
    </submittedName>
</protein>
<feature type="chain" id="PRO_5046644701" evidence="1">
    <location>
        <begin position="25"/>
        <end position="427"/>
    </location>
</feature>
<evidence type="ECO:0000313" key="4">
    <source>
        <dbReference type="Proteomes" id="UP001236585"/>
    </source>
</evidence>
<accession>A0ABY8W472</accession>
<keyword evidence="4" id="KW-1185">Reference proteome</keyword>